<name>A0AAV4NS12_CAEEX</name>
<sequence>MSAGPFKKPEPSMESEEKEEKIVNELFSFFEFRDLDRLNDEESDIDRTKNIPKKAKHPGENKRLKTSPETEGLPESKRQKICQGKRRRISPS</sequence>
<evidence type="ECO:0000313" key="2">
    <source>
        <dbReference type="EMBL" id="GIX87556.1"/>
    </source>
</evidence>
<evidence type="ECO:0000256" key="1">
    <source>
        <dbReference type="SAM" id="MobiDB-lite"/>
    </source>
</evidence>
<feature type="compositionally biased region" description="Basic and acidic residues" evidence="1">
    <location>
        <begin position="57"/>
        <end position="78"/>
    </location>
</feature>
<dbReference type="Proteomes" id="UP001054945">
    <property type="component" value="Unassembled WGS sequence"/>
</dbReference>
<protein>
    <submittedName>
        <fullName evidence="2">Uncharacterized protein</fullName>
    </submittedName>
</protein>
<feature type="compositionally biased region" description="Basic and acidic residues" evidence="1">
    <location>
        <begin position="40"/>
        <end position="49"/>
    </location>
</feature>
<keyword evidence="3" id="KW-1185">Reference proteome</keyword>
<dbReference type="EMBL" id="BPLR01003689">
    <property type="protein sequence ID" value="GIX87556.1"/>
    <property type="molecule type" value="Genomic_DNA"/>
</dbReference>
<dbReference type="AlphaFoldDB" id="A0AAV4NS12"/>
<proteinExistence type="predicted"/>
<comment type="caution">
    <text evidence="2">The sequence shown here is derived from an EMBL/GenBank/DDBJ whole genome shotgun (WGS) entry which is preliminary data.</text>
</comment>
<reference evidence="2 3" key="1">
    <citation type="submission" date="2021-06" db="EMBL/GenBank/DDBJ databases">
        <title>Caerostris extrusa draft genome.</title>
        <authorList>
            <person name="Kono N."/>
            <person name="Arakawa K."/>
        </authorList>
    </citation>
    <scope>NUCLEOTIDE SEQUENCE [LARGE SCALE GENOMIC DNA]</scope>
</reference>
<accession>A0AAV4NS12</accession>
<organism evidence="2 3">
    <name type="scientific">Caerostris extrusa</name>
    <name type="common">Bark spider</name>
    <name type="synonym">Caerostris bankana</name>
    <dbReference type="NCBI Taxonomy" id="172846"/>
    <lineage>
        <taxon>Eukaryota</taxon>
        <taxon>Metazoa</taxon>
        <taxon>Ecdysozoa</taxon>
        <taxon>Arthropoda</taxon>
        <taxon>Chelicerata</taxon>
        <taxon>Arachnida</taxon>
        <taxon>Araneae</taxon>
        <taxon>Araneomorphae</taxon>
        <taxon>Entelegynae</taxon>
        <taxon>Araneoidea</taxon>
        <taxon>Araneidae</taxon>
        <taxon>Caerostris</taxon>
    </lineage>
</organism>
<feature type="region of interest" description="Disordered" evidence="1">
    <location>
        <begin position="40"/>
        <end position="92"/>
    </location>
</feature>
<feature type="compositionally biased region" description="Basic residues" evidence="1">
    <location>
        <begin position="79"/>
        <end position="92"/>
    </location>
</feature>
<gene>
    <name evidence="2" type="ORF">CEXT_178121</name>
</gene>
<evidence type="ECO:0000313" key="3">
    <source>
        <dbReference type="Proteomes" id="UP001054945"/>
    </source>
</evidence>